<accession>A0A183TJK6</accession>
<dbReference type="OrthoDB" id="6284605at2759"/>
<dbReference type="Proteomes" id="UP000275846">
    <property type="component" value="Unassembled WGS sequence"/>
</dbReference>
<organism evidence="3">
    <name type="scientific">Schistocephalus solidus</name>
    <name type="common">Tapeworm</name>
    <dbReference type="NCBI Taxonomy" id="70667"/>
    <lineage>
        <taxon>Eukaryota</taxon>
        <taxon>Metazoa</taxon>
        <taxon>Spiralia</taxon>
        <taxon>Lophotrochozoa</taxon>
        <taxon>Platyhelminthes</taxon>
        <taxon>Cestoda</taxon>
        <taxon>Eucestoda</taxon>
        <taxon>Diphyllobothriidea</taxon>
        <taxon>Diphyllobothriidae</taxon>
        <taxon>Schistocephalus</taxon>
    </lineage>
</organism>
<evidence type="ECO:0000313" key="2">
    <source>
        <dbReference type="Proteomes" id="UP000275846"/>
    </source>
</evidence>
<evidence type="ECO:0000313" key="1">
    <source>
        <dbReference type="EMBL" id="VDM03040.1"/>
    </source>
</evidence>
<sequence length="95" mass="10599">MKARDFLANEDVAVKIIKNKRAFTNQAQVEIRLLRKMNRLQDALGDSASGGNYIAAASPAAHPYVWPAEGNADNNKMPRRHWSDNWHVGLGPNCK</sequence>
<dbReference type="Gene3D" id="3.30.200.20">
    <property type="entry name" value="Phosphorylase Kinase, domain 1"/>
    <property type="match status" value="1"/>
</dbReference>
<dbReference type="STRING" id="70667.A0A183TJK6"/>
<dbReference type="AlphaFoldDB" id="A0A183TJK6"/>
<evidence type="ECO:0000313" key="3">
    <source>
        <dbReference type="WBParaSite" id="SSLN_0001728901-mRNA-1"/>
    </source>
</evidence>
<reference evidence="3" key="1">
    <citation type="submission" date="2016-06" db="UniProtKB">
        <authorList>
            <consortium name="WormBaseParasite"/>
        </authorList>
    </citation>
    <scope>IDENTIFICATION</scope>
</reference>
<proteinExistence type="predicted"/>
<dbReference type="WBParaSite" id="SSLN_0001728901-mRNA-1">
    <property type="protein sequence ID" value="SSLN_0001728901-mRNA-1"/>
    <property type="gene ID" value="SSLN_0001728901"/>
</dbReference>
<reference evidence="1 2" key="2">
    <citation type="submission" date="2018-11" db="EMBL/GenBank/DDBJ databases">
        <authorList>
            <consortium name="Pathogen Informatics"/>
        </authorList>
    </citation>
    <scope>NUCLEOTIDE SEQUENCE [LARGE SCALE GENOMIC DNA]</scope>
    <source>
        <strain evidence="1 2">NST_G2</strain>
    </source>
</reference>
<gene>
    <name evidence="1" type="ORF">SSLN_LOCUS16654</name>
</gene>
<protein>
    <submittedName>
        <fullName evidence="3">MADS-box domain-containing protein</fullName>
    </submittedName>
</protein>
<name>A0A183TJK6_SCHSO</name>
<dbReference type="EMBL" id="UYSU01041360">
    <property type="protein sequence ID" value="VDM03040.1"/>
    <property type="molecule type" value="Genomic_DNA"/>
</dbReference>
<keyword evidence="2" id="KW-1185">Reference proteome</keyword>